<dbReference type="NCBIfam" id="NF009020">
    <property type="entry name" value="PRK12356.1"/>
    <property type="match status" value="1"/>
</dbReference>
<dbReference type="InterPro" id="IPR015868">
    <property type="entry name" value="Glutaminase"/>
</dbReference>
<dbReference type="InterPro" id="IPR012338">
    <property type="entry name" value="Beta-lactam/transpept-like"/>
</dbReference>
<dbReference type="EC" id="3.5.1.2" evidence="2 5"/>
<dbReference type="Proteomes" id="UP000479692">
    <property type="component" value="Unassembled WGS sequence"/>
</dbReference>
<sequence>MDPTHAPVESDAAFVSTGTLPPVDLVTRLVTEAHARFGTVTLGENSQVYPALARVPSELFGICVVSVDGRVFSAGDAEHTFTIMSVSKPFVFALVCDLIGATGARERLGANATGHAFNSLAGIERTTDGRTNPMVNAGAIATTSLAPGDTEADKWRFLHEGLSRFAGRTLSVNEEVYESASKTNFRNRSIAWMLESMGRLYCDPTMATELYTRQCSLDVSARDLAVMGATLAHGGFNPVTREQVVKPEVCHPALAVMVTAGLYETSGDWLYEIGLPGKSGIGGGIVTVSPGKGGLGTFAPPLDEAGNSVRGQLAAQFLSQRLGLDLLVSSPHP</sequence>
<protein>
    <recommendedName>
        <fullName evidence="2 5">Glutaminase</fullName>
        <ecNumber evidence="2 5">3.5.1.2</ecNumber>
    </recommendedName>
</protein>
<dbReference type="GO" id="GO:0004359">
    <property type="term" value="F:glutaminase activity"/>
    <property type="evidence" value="ECO:0007669"/>
    <property type="project" value="UniProtKB-UniRule"/>
</dbReference>
<comment type="caution">
    <text evidence="5">Lacks conserved residue(s) required for the propagation of feature annotation.</text>
</comment>
<feature type="binding site" evidence="5">
    <location>
        <position position="187"/>
    </location>
    <ligand>
        <name>substrate</name>
    </ligand>
</feature>
<dbReference type="NCBIfam" id="TIGR03814">
    <property type="entry name" value="Gln_ase"/>
    <property type="match status" value="1"/>
</dbReference>
<evidence type="ECO:0000256" key="5">
    <source>
        <dbReference type="HAMAP-Rule" id="MF_00313"/>
    </source>
</evidence>
<feature type="binding site" evidence="5">
    <location>
        <position position="85"/>
    </location>
    <ligand>
        <name>substrate</name>
    </ligand>
</feature>
<comment type="subunit">
    <text evidence="5">Homotetramer.</text>
</comment>
<organism evidence="6 7">
    <name type="scientific">Noviluteimonas gilva</name>
    <dbReference type="NCBI Taxonomy" id="2682097"/>
    <lineage>
        <taxon>Bacteria</taxon>
        <taxon>Pseudomonadati</taxon>
        <taxon>Pseudomonadota</taxon>
        <taxon>Gammaproteobacteria</taxon>
        <taxon>Lysobacterales</taxon>
        <taxon>Lysobacteraceae</taxon>
        <taxon>Noviluteimonas</taxon>
    </lineage>
</organism>
<evidence type="ECO:0000256" key="1">
    <source>
        <dbReference type="ARBA" id="ARBA00011076"/>
    </source>
</evidence>
<feature type="binding site" evidence="5">
    <location>
        <position position="211"/>
    </location>
    <ligand>
        <name>substrate</name>
    </ligand>
</feature>
<dbReference type="EMBL" id="WOXT01000006">
    <property type="protein sequence ID" value="MUV15744.1"/>
    <property type="molecule type" value="Genomic_DNA"/>
</dbReference>
<dbReference type="SUPFAM" id="SSF56601">
    <property type="entry name" value="beta-lactamase/transpeptidase-like"/>
    <property type="match status" value="1"/>
</dbReference>
<dbReference type="RefSeq" id="WP_156643331.1">
    <property type="nucleotide sequence ID" value="NZ_WOXT01000006.1"/>
</dbReference>
<name>A0A7C9LND5_9GAMM</name>
<evidence type="ECO:0000256" key="4">
    <source>
        <dbReference type="ARBA" id="ARBA00049534"/>
    </source>
</evidence>
<comment type="caution">
    <text evidence="6">The sequence shown here is derived from an EMBL/GenBank/DDBJ whole genome shotgun (WGS) entry which is preliminary data.</text>
</comment>
<dbReference type="HAMAP" id="MF_00313">
    <property type="entry name" value="Glutaminase"/>
    <property type="match status" value="1"/>
</dbReference>
<accession>A0A7C9LND5</accession>
<evidence type="ECO:0000256" key="3">
    <source>
        <dbReference type="ARBA" id="ARBA00022801"/>
    </source>
</evidence>
<dbReference type="GO" id="GO:0006543">
    <property type="term" value="P:L-glutamine catabolic process"/>
    <property type="evidence" value="ECO:0007669"/>
    <property type="project" value="TreeGrafter"/>
</dbReference>
<comment type="similarity">
    <text evidence="1 5">Belongs to the glutaminase family.</text>
</comment>
<dbReference type="AlphaFoldDB" id="A0A7C9LND5"/>
<dbReference type="PANTHER" id="PTHR12544">
    <property type="entry name" value="GLUTAMINASE"/>
    <property type="match status" value="1"/>
</dbReference>
<feature type="binding site" evidence="5">
    <location>
        <position position="263"/>
    </location>
    <ligand>
        <name>substrate</name>
    </ligand>
</feature>
<dbReference type="Gene3D" id="3.40.710.10">
    <property type="entry name" value="DD-peptidase/beta-lactamase superfamily"/>
    <property type="match status" value="1"/>
</dbReference>
<comment type="catalytic activity">
    <reaction evidence="4 5">
        <text>L-glutamine + H2O = L-glutamate + NH4(+)</text>
        <dbReference type="Rhea" id="RHEA:15889"/>
        <dbReference type="ChEBI" id="CHEBI:15377"/>
        <dbReference type="ChEBI" id="CHEBI:28938"/>
        <dbReference type="ChEBI" id="CHEBI:29985"/>
        <dbReference type="ChEBI" id="CHEBI:58359"/>
        <dbReference type="EC" id="3.5.1.2"/>
    </reaction>
</comment>
<proteinExistence type="inferred from homology"/>
<evidence type="ECO:0000256" key="2">
    <source>
        <dbReference type="ARBA" id="ARBA00012918"/>
    </source>
</evidence>
<evidence type="ECO:0000313" key="6">
    <source>
        <dbReference type="EMBL" id="MUV15744.1"/>
    </source>
</evidence>
<keyword evidence="5" id="KW-0007">Acetylation</keyword>
<reference evidence="6 7" key="1">
    <citation type="submission" date="2019-12" db="EMBL/GenBank/DDBJ databases">
        <authorList>
            <person name="Xu J."/>
        </authorList>
    </citation>
    <scope>NUCLEOTIDE SEQUENCE [LARGE SCALE GENOMIC DNA]</scope>
    <source>
        <strain evidence="6 7">HX-5-24</strain>
    </source>
</reference>
<dbReference type="GO" id="GO:0006537">
    <property type="term" value="P:glutamate biosynthetic process"/>
    <property type="evidence" value="ECO:0007669"/>
    <property type="project" value="TreeGrafter"/>
</dbReference>
<evidence type="ECO:0000313" key="7">
    <source>
        <dbReference type="Proteomes" id="UP000479692"/>
    </source>
</evidence>
<dbReference type="Pfam" id="PF04960">
    <property type="entry name" value="Glutaminase"/>
    <property type="match status" value="1"/>
</dbReference>
<gene>
    <name evidence="5 6" type="primary">glsA</name>
    <name evidence="6" type="ORF">GN331_16195</name>
</gene>
<keyword evidence="3 5" id="KW-0378">Hydrolase</keyword>
<dbReference type="PANTHER" id="PTHR12544:SF48">
    <property type="entry name" value="GLUTAMINASE 1"/>
    <property type="match status" value="1"/>
</dbReference>
<keyword evidence="7" id="KW-1185">Reference proteome</keyword>
<feature type="binding site" evidence="5">
    <location>
        <position position="136"/>
    </location>
    <ligand>
        <name>substrate</name>
    </ligand>
</feature>